<comment type="subcellular location">
    <subcellularLocation>
        <location evidence="1">Cytoplasm</location>
        <location evidence="1">Cytoskeleton</location>
    </subcellularLocation>
</comment>
<dbReference type="GO" id="GO:0030286">
    <property type="term" value="C:dynein complex"/>
    <property type="evidence" value="ECO:0007669"/>
    <property type="project" value="UniProtKB-KW"/>
</dbReference>
<evidence type="ECO:0000313" key="12">
    <source>
        <dbReference type="Proteomes" id="UP000310685"/>
    </source>
</evidence>
<dbReference type="GO" id="GO:0005814">
    <property type="term" value="C:centriole"/>
    <property type="evidence" value="ECO:0007669"/>
    <property type="project" value="UniProtKB-SubCell"/>
</dbReference>
<evidence type="ECO:0000256" key="1">
    <source>
        <dbReference type="ARBA" id="ARBA00004245"/>
    </source>
</evidence>
<proteinExistence type="inferred from homology"/>
<sequence>MVHEPGARVSTSAGNGTVRFIGNTEFAPGVWVGVELDSQTGKNDGSVAGKYYFESKAGFGLFVRPTQIRDAPVLKYLIFHQKRSVPSSTPSSRQSTSSLRPSISSRPSSNASSIASTPVTTRTSSAKPPPPKSAPRRSSIALQTPKAVNNTTGNTLSVNRRPSIVQTQPRLNSQRTPSISSRTKIVERPPSQNDSLDFDDNDSPLLPTIPLPQEFADELKPQDSSSKPRLSNGSANIKGSLNYSNQFDQNLPVSPSPPKRTLDQTVSKWELEEFKAKLKISEQHREADQSRLKELESQKEQVEQFNIIKPKLQSKIAEMQTEIRDLRHHNKDLVEQNEQSKQQNQEITDLLEIATLDKEIAEEKADNAIIELEAIQEREVDLETEVEMFKNKLEEMHHNGTTDVMKVENGQDVSLASQQLTKQNERLKLALIKLRDVTNENETLHKERIRELEREVRDLQGMQDEFDNMHRKLQDSEVYVDELKQHLDDSLASADLVEHLTENNLTLTEQVETMKGTIEDLEALKELSDELEESHNDTEKQMQEMLDYKELQLLASLKRIGGLIEATTDYENTILQFREHMHLLQSDLEQMRQTQLEHATESEALTTREQAMLSLNQKLQTTAHKSQAKAIDLDLRKLDAAQASEHLRIVQNYLPITFFESGDADSVNGLLFFQRCAFKSDILNQVVAQMHGLPNSLYDSVPEILVGVCELRSKITHFAAINRRFAAMVKRCPVDMYLRMGKIANEVKGTEKRIDHWIELLRREEFREFECTKDIIMLLGQFEHLVDLYLNDTQLDLDEKELDSVLAIDCDLDITAAAIGLSKQMIIGIDTNDSLDKEIGQNEFARDFFEPLQKVLNTIKSIKFASSLTSKGVLTVHRKFVARIETCIRDSSAIDPQVSTQLSVLSNQTAKLNNFAVSFAQDLNIYINSIRETNDAFEFTKIIEFVNNAAQALNIKDVTSADGWNRVDDFVDAFAETFNNVLQTSLEPDSIVKLISEEPWLVRIEEFKSVTNHNIEAERAVSKLTNDVKELVREIRNKDQTLQESSVKIEVMSKKLDTVRKQTEILESMEGEVSRLKKQEKTLNDALDVLQNDLNNVEQENDTLKQSATKIDQTQGLNTPMSTAAIEGLVGNEGSLDKSVLIEKIDSLMSIVKYLKSENSYLKSRDRLSTLKSLKPLTMHRPPTPTLLTDSENDSDSDSGEESLPEKPSVHALSVQGRSITYKLVDHLASKKVVDLSRLKQGQVWQRSDCKPEQQLYKSQNESRKLIKKAEAFLQDYQSYRHH</sequence>
<accession>A0A4T0MAJ6</accession>
<gene>
    <name evidence="11" type="ORF">E3Q22_02287</name>
</gene>
<evidence type="ECO:0000256" key="7">
    <source>
        <dbReference type="ARBA" id="ARBA00023212"/>
    </source>
</evidence>
<evidence type="ECO:0000259" key="10">
    <source>
        <dbReference type="PROSITE" id="PS50245"/>
    </source>
</evidence>
<feature type="domain" description="CAP-Gly" evidence="10">
    <location>
        <begin position="22"/>
        <end position="64"/>
    </location>
</feature>
<keyword evidence="3" id="KW-0963">Cytoplasm</keyword>
<dbReference type="GO" id="GO:0000743">
    <property type="term" value="P:nuclear migration involved in conjugation with cellular fusion"/>
    <property type="evidence" value="ECO:0007669"/>
    <property type="project" value="TreeGrafter"/>
</dbReference>
<reference evidence="11 12" key="1">
    <citation type="submission" date="2019-03" db="EMBL/GenBank/DDBJ databases">
        <title>Sequencing 25 genomes of Wallemia mellicola.</title>
        <authorList>
            <person name="Gostincar C."/>
        </authorList>
    </citation>
    <scope>NUCLEOTIDE SEQUENCE [LARGE SCALE GENOMIC DNA]</scope>
    <source>
        <strain evidence="11 12">EXF-6152</strain>
    </source>
</reference>
<feature type="compositionally biased region" description="Polar residues" evidence="9">
    <location>
        <begin position="140"/>
        <end position="183"/>
    </location>
</feature>
<dbReference type="GO" id="GO:0051301">
    <property type="term" value="P:cell division"/>
    <property type="evidence" value="ECO:0007669"/>
    <property type="project" value="UniProtKB-KW"/>
</dbReference>
<protein>
    <recommendedName>
        <fullName evidence="10">CAP-Gly domain-containing protein</fullName>
    </recommendedName>
</protein>
<evidence type="ECO:0000313" key="11">
    <source>
        <dbReference type="EMBL" id="TIB79778.1"/>
    </source>
</evidence>
<dbReference type="GO" id="GO:0005816">
    <property type="term" value="C:spindle pole body"/>
    <property type="evidence" value="ECO:0007669"/>
    <property type="project" value="TreeGrafter"/>
</dbReference>
<dbReference type="InterPro" id="IPR000938">
    <property type="entry name" value="CAP-Gly_domain"/>
</dbReference>
<dbReference type="GO" id="GO:0005819">
    <property type="term" value="C:spindle"/>
    <property type="evidence" value="ECO:0007669"/>
    <property type="project" value="UniProtKB-SubCell"/>
</dbReference>
<dbReference type="InterPro" id="IPR036859">
    <property type="entry name" value="CAP-Gly_dom_sf"/>
</dbReference>
<dbReference type="SMART" id="SM01052">
    <property type="entry name" value="CAP_GLY"/>
    <property type="match status" value="1"/>
</dbReference>
<comment type="caution">
    <text evidence="11">The sequence shown here is derived from an EMBL/GenBank/DDBJ whole genome shotgun (WGS) entry which is preliminary data.</text>
</comment>
<feature type="region of interest" description="Disordered" evidence="9">
    <location>
        <begin position="1173"/>
        <end position="1211"/>
    </location>
</feature>
<keyword evidence="5" id="KW-0243">Dynein</keyword>
<dbReference type="GO" id="GO:0000132">
    <property type="term" value="P:establishment of mitotic spindle orientation"/>
    <property type="evidence" value="ECO:0007669"/>
    <property type="project" value="TreeGrafter"/>
</dbReference>
<feature type="coiled-coil region" evidence="8">
    <location>
        <begin position="504"/>
        <end position="544"/>
    </location>
</feature>
<dbReference type="GO" id="GO:0005874">
    <property type="term" value="C:microtubule"/>
    <property type="evidence" value="ECO:0007669"/>
    <property type="project" value="UniProtKB-KW"/>
</dbReference>
<feature type="compositionally biased region" description="Low complexity" evidence="9">
    <location>
        <begin position="84"/>
        <end position="126"/>
    </location>
</feature>
<feature type="coiled-coil region" evidence="8">
    <location>
        <begin position="278"/>
        <end position="392"/>
    </location>
</feature>
<dbReference type="PANTHER" id="PTHR18916">
    <property type="entry name" value="DYNACTIN 1-RELATED MICROTUBULE-BINDING"/>
    <property type="match status" value="1"/>
</dbReference>
<evidence type="ECO:0000256" key="8">
    <source>
        <dbReference type="SAM" id="Coils"/>
    </source>
</evidence>
<organism evidence="11 12">
    <name type="scientific">Wallemia mellicola</name>
    <dbReference type="NCBI Taxonomy" id="1708541"/>
    <lineage>
        <taxon>Eukaryota</taxon>
        <taxon>Fungi</taxon>
        <taxon>Dikarya</taxon>
        <taxon>Basidiomycota</taxon>
        <taxon>Wallemiomycotina</taxon>
        <taxon>Wallemiomycetes</taxon>
        <taxon>Wallemiales</taxon>
        <taxon>Wallemiaceae</taxon>
        <taxon>Wallemia</taxon>
    </lineage>
</organism>
<evidence type="ECO:0000256" key="4">
    <source>
        <dbReference type="ARBA" id="ARBA00022701"/>
    </source>
</evidence>
<feature type="compositionally biased region" description="Acidic residues" evidence="9">
    <location>
        <begin position="1191"/>
        <end position="1203"/>
    </location>
</feature>
<comment type="similarity">
    <text evidence="2">Belongs to the dynactin 150 kDa subunit family.</text>
</comment>
<dbReference type="PROSITE" id="PS00845">
    <property type="entry name" value="CAP_GLY_1"/>
    <property type="match status" value="1"/>
</dbReference>
<evidence type="ECO:0000256" key="6">
    <source>
        <dbReference type="ARBA" id="ARBA00023054"/>
    </source>
</evidence>
<keyword evidence="6 8" id="KW-0175">Coiled coil</keyword>
<dbReference type="EMBL" id="SPRC01000021">
    <property type="protein sequence ID" value="TIB79778.1"/>
    <property type="molecule type" value="Genomic_DNA"/>
</dbReference>
<dbReference type="PROSITE" id="PS50245">
    <property type="entry name" value="CAP_GLY_2"/>
    <property type="match status" value="1"/>
</dbReference>
<evidence type="ECO:0000256" key="3">
    <source>
        <dbReference type="ARBA" id="ARBA00022490"/>
    </source>
</evidence>
<dbReference type="Proteomes" id="UP000310685">
    <property type="component" value="Unassembled WGS sequence"/>
</dbReference>
<dbReference type="GO" id="GO:0051286">
    <property type="term" value="C:cell tip"/>
    <property type="evidence" value="ECO:0007669"/>
    <property type="project" value="TreeGrafter"/>
</dbReference>
<evidence type="ECO:0000256" key="5">
    <source>
        <dbReference type="ARBA" id="ARBA00023017"/>
    </source>
</evidence>
<dbReference type="InterPro" id="IPR022157">
    <property type="entry name" value="Dynactin"/>
</dbReference>
<feature type="compositionally biased region" description="Polar residues" evidence="9">
    <location>
        <begin position="222"/>
        <end position="253"/>
    </location>
</feature>
<feature type="region of interest" description="Disordered" evidence="9">
    <location>
        <begin position="82"/>
        <end position="263"/>
    </location>
</feature>
<name>A0A4T0MAJ6_9BASI</name>
<dbReference type="Gene3D" id="2.30.30.190">
    <property type="entry name" value="CAP Gly-rich-like domain"/>
    <property type="match status" value="1"/>
</dbReference>
<dbReference type="Gene3D" id="1.10.287.1490">
    <property type="match status" value="1"/>
</dbReference>
<feature type="coiled-coil region" evidence="8">
    <location>
        <begin position="1014"/>
        <end position="1114"/>
    </location>
</feature>
<keyword evidence="4" id="KW-0493">Microtubule</keyword>
<dbReference type="Pfam" id="PF12455">
    <property type="entry name" value="Dynactin"/>
    <property type="match status" value="1"/>
</dbReference>
<feature type="coiled-coil region" evidence="8">
    <location>
        <begin position="417"/>
        <end position="472"/>
    </location>
</feature>
<dbReference type="Pfam" id="PF01302">
    <property type="entry name" value="CAP_GLY"/>
    <property type="match status" value="1"/>
</dbReference>
<keyword evidence="7" id="KW-0206">Cytoskeleton</keyword>
<evidence type="ECO:0000256" key="9">
    <source>
        <dbReference type="SAM" id="MobiDB-lite"/>
    </source>
</evidence>
<dbReference type="SUPFAM" id="SSF74924">
    <property type="entry name" value="Cap-Gly domain"/>
    <property type="match status" value="1"/>
</dbReference>
<evidence type="ECO:0000256" key="2">
    <source>
        <dbReference type="ARBA" id="ARBA00011010"/>
    </source>
</evidence>